<organism evidence="1 2">
    <name type="scientific">Zostera marina</name>
    <name type="common">Eelgrass</name>
    <dbReference type="NCBI Taxonomy" id="29655"/>
    <lineage>
        <taxon>Eukaryota</taxon>
        <taxon>Viridiplantae</taxon>
        <taxon>Streptophyta</taxon>
        <taxon>Embryophyta</taxon>
        <taxon>Tracheophyta</taxon>
        <taxon>Spermatophyta</taxon>
        <taxon>Magnoliopsida</taxon>
        <taxon>Liliopsida</taxon>
        <taxon>Zosteraceae</taxon>
        <taxon>Zostera</taxon>
    </lineage>
</organism>
<gene>
    <name evidence="1" type="ORF">ZOSMA_25G01720</name>
</gene>
<evidence type="ECO:0000313" key="2">
    <source>
        <dbReference type="Proteomes" id="UP000036987"/>
    </source>
</evidence>
<accession>A0A0K9PFN8</accession>
<dbReference type="EMBL" id="LFYR01000889">
    <property type="protein sequence ID" value="KMZ67779.1"/>
    <property type="molecule type" value="Genomic_DNA"/>
</dbReference>
<protein>
    <submittedName>
        <fullName evidence="1">Uncharacterized protein</fullName>
    </submittedName>
</protein>
<comment type="caution">
    <text evidence="1">The sequence shown here is derived from an EMBL/GenBank/DDBJ whole genome shotgun (WGS) entry which is preliminary data.</text>
</comment>
<sequence length="302" mass="34151">MKNNINDKFHMFKVRNYSSTSEGDYHHPIEIHSSSSKSCSPLLRDFQLLDIPSTEQTTPSGVDLNLDYISPLKSIVRSTNDLINDLDSCHRQISDMDIKNKKHCKSVSHTKSISVNRATVNSSVTDPMSIDLPSEIMSNNVNPNRSVNSVEDIDLNLNYVSPVKRIVRPSFELHNILDLAEQHVTHTDIDIIHRSYKSISITKSIKSMKSLDIVQQSFVTPTEIEMCPVATTSVATVNFPLTIQNSPDFWDSVIRSAEEVETRIRLTRKHTYEDLSTVARCIDFSLRILTPQPTPHMTSITI</sequence>
<name>A0A0K9PFN8_ZOSMR</name>
<keyword evidence="2" id="KW-1185">Reference proteome</keyword>
<reference evidence="2" key="1">
    <citation type="journal article" date="2016" name="Nature">
        <title>The genome of the seagrass Zostera marina reveals angiosperm adaptation to the sea.</title>
        <authorList>
            <person name="Olsen J.L."/>
            <person name="Rouze P."/>
            <person name="Verhelst B."/>
            <person name="Lin Y.-C."/>
            <person name="Bayer T."/>
            <person name="Collen J."/>
            <person name="Dattolo E."/>
            <person name="De Paoli E."/>
            <person name="Dittami S."/>
            <person name="Maumus F."/>
            <person name="Michel G."/>
            <person name="Kersting A."/>
            <person name="Lauritano C."/>
            <person name="Lohaus R."/>
            <person name="Toepel M."/>
            <person name="Tonon T."/>
            <person name="Vanneste K."/>
            <person name="Amirebrahimi M."/>
            <person name="Brakel J."/>
            <person name="Bostroem C."/>
            <person name="Chovatia M."/>
            <person name="Grimwood J."/>
            <person name="Jenkins J.W."/>
            <person name="Jueterbock A."/>
            <person name="Mraz A."/>
            <person name="Stam W.T."/>
            <person name="Tice H."/>
            <person name="Bornberg-Bauer E."/>
            <person name="Green P.J."/>
            <person name="Pearson G.A."/>
            <person name="Procaccini G."/>
            <person name="Duarte C.M."/>
            <person name="Schmutz J."/>
            <person name="Reusch T.B.H."/>
            <person name="Van de Peer Y."/>
        </authorList>
    </citation>
    <scope>NUCLEOTIDE SEQUENCE [LARGE SCALE GENOMIC DNA]</scope>
    <source>
        <strain evidence="2">cv. Finnish</strain>
    </source>
</reference>
<evidence type="ECO:0000313" key="1">
    <source>
        <dbReference type="EMBL" id="KMZ67779.1"/>
    </source>
</evidence>
<proteinExistence type="predicted"/>
<dbReference type="AlphaFoldDB" id="A0A0K9PFN8"/>
<dbReference type="Proteomes" id="UP000036987">
    <property type="component" value="Unassembled WGS sequence"/>
</dbReference>